<reference evidence="1 2" key="1">
    <citation type="submission" date="2015-04" db="EMBL/GenBank/DDBJ databases">
        <authorList>
            <person name="Syromyatnikov M.Y."/>
            <person name="Popov V.N."/>
        </authorList>
    </citation>
    <scope>NUCLEOTIDE SEQUENCE [LARGE SCALE GENOMIC DNA]</scope>
</reference>
<protein>
    <submittedName>
        <fullName evidence="1">CLUMA_CG017495, isoform A</fullName>
    </submittedName>
</protein>
<proteinExistence type="predicted"/>
<dbReference type="Proteomes" id="UP000183832">
    <property type="component" value="Unassembled WGS sequence"/>
</dbReference>
<name>A0A1J1J0N5_9DIPT</name>
<dbReference type="AlphaFoldDB" id="A0A1J1J0N5"/>
<keyword evidence="2" id="KW-1185">Reference proteome</keyword>
<gene>
    <name evidence="1" type="ORF">CLUMA_CG017495</name>
</gene>
<sequence length="60" mass="6785">MYISATSIYRSHSPLSLTEEQKCTAVNVLKCTTRQKERSRAENAALNLLKLVVITKSFQL</sequence>
<organism evidence="1 2">
    <name type="scientific">Clunio marinus</name>
    <dbReference type="NCBI Taxonomy" id="568069"/>
    <lineage>
        <taxon>Eukaryota</taxon>
        <taxon>Metazoa</taxon>
        <taxon>Ecdysozoa</taxon>
        <taxon>Arthropoda</taxon>
        <taxon>Hexapoda</taxon>
        <taxon>Insecta</taxon>
        <taxon>Pterygota</taxon>
        <taxon>Neoptera</taxon>
        <taxon>Endopterygota</taxon>
        <taxon>Diptera</taxon>
        <taxon>Nematocera</taxon>
        <taxon>Chironomoidea</taxon>
        <taxon>Chironomidae</taxon>
        <taxon>Clunio</taxon>
    </lineage>
</organism>
<dbReference type="EMBL" id="CVRI01000063">
    <property type="protein sequence ID" value="CRL04409.1"/>
    <property type="molecule type" value="Genomic_DNA"/>
</dbReference>
<evidence type="ECO:0000313" key="2">
    <source>
        <dbReference type="Proteomes" id="UP000183832"/>
    </source>
</evidence>
<accession>A0A1J1J0N5</accession>
<evidence type="ECO:0000313" key="1">
    <source>
        <dbReference type="EMBL" id="CRL04409.1"/>
    </source>
</evidence>